<dbReference type="GO" id="GO:0006357">
    <property type="term" value="P:regulation of transcription by RNA polymerase II"/>
    <property type="evidence" value="ECO:0000318"/>
    <property type="project" value="GO_Central"/>
</dbReference>
<keyword evidence="1 3" id="KW-0238">DNA-binding</keyword>
<dbReference type="CTD" id="68917645"/>
<dbReference type="InterPro" id="IPR050211">
    <property type="entry name" value="FOX_domain-containing"/>
</dbReference>
<comment type="subcellular location">
    <subcellularLocation>
        <location evidence="3">Nucleus</location>
    </subcellularLocation>
</comment>
<dbReference type="SMART" id="SM00339">
    <property type="entry name" value="FH"/>
    <property type="match status" value="1"/>
</dbReference>
<keyword evidence="2 3" id="KW-0539">Nucleus</keyword>
<reference evidence="6 7" key="1">
    <citation type="journal article" date="2003" name="PLoS Biol.">
        <title>The genome sequence of Caenorhabditis briggsae: a platform for comparative genomics.</title>
        <authorList>
            <person name="Stein L.D."/>
            <person name="Bao Z."/>
            <person name="Blasiar D."/>
            <person name="Blumenthal T."/>
            <person name="Brent M.R."/>
            <person name="Chen N."/>
            <person name="Chinwalla A."/>
            <person name="Clarke L."/>
            <person name="Clee C."/>
            <person name="Coghlan A."/>
            <person name="Coulson A."/>
            <person name="D'Eustachio P."/>
            <person name="Fitch D.H."/>
            <person name="Fulton L.A."/>
            <person name="Fulton R.E."/>
            <person name="Griffiths-Jones S."/>
            <person name="Harris T.W."/>
            <person name="Hillier L.W."/>
            <person name="Kamath R."/>
            <person name="Kuwabara P.E."/>
            <person name="Mardis E.R."/>
            <person name="Marra M.A."/>
            <person name="Miner T.L."/>
            <person name="Minx P."/>
            <person name="Mullikin J.C."/>
            <person name="Plumb R.W."/>
            <person name="Rogers J."/>
            <person name="Schein J.E."/>
            <person name="Sohrmann M."/>
            <person name="Spieth J."/>
            <person name="Stajich J.E."/>
            <person name="Wei C."/>
            <person name="Willey D."/>
            <person name="Wilson R.K."/>
            <person name="Durbin R."/>
            <person name="Waterston R.H."/>
        </authorList>
    </citation>
    <scope>NUCLEOTIDE SEQUENCE [LARGE SCALE GENOMIC DNA]</scope>
    <source>
        <strain evidence="6 7">AF16</strain>
    </source>
</reference>
<evidence type="ECO:0000256" key="3">
    <source>
        <dbReference type="PROSITE-ProRule" id="PRU00089"/>
    </source>
</evidence>
<dbReference type="InterPro" id="IPR001766">
    <property type="entry name" value="Fork_head_dom"/>
</dbReference>
<dbReference type="GO" id="GO:0005634">
    <property type="term" value="C:nucleus"/>
    <property type="evidence" value="ECO:0007669"/>
    <property type="project" value="UniProtKB-SubCell"/>
</dbReference>
<dbReference type="GO" id="GO:0000978">
    <property type="term" value="F:RNA polymerase II cis-regulatory region sequence-specific DNA binding"/>
    <property type="evidence" value="ECO:0000318"/>
    <property type="project" value="GO_Central"/>
</dbReference>
<dbReference type="PROSITE" id="PS50039">
    <property type="entry name" value="FORK_HEAD_3"/>
    <property type="match status" value="1"/>
</dbReference>
<protein>
    <submittedName>
        <fullName evidence="6">Protein CBG26164</fullName>
    </submittedName>
</protein>
<evidence type="ECO:0000313" key="8">
    <source>
        <dbReference type="WormBase" id="CBG26164"/>
    </source>
</evidence>
<dbReference type="PROSITE" id="PS00658">
    <property type="entry name" value="FORK_HEAD_2"/>
    <property type="match status" value="1"/>
</dbReference>
<dbReference type="STRING" id="6238.B6IKW7"/>
<evidence type="ECO:0000313" key="7">
    <source>
        <dbReference type="Proteomes" id="UP000008549"/>
    </source>
</evidence>
<gene>
    <name evidence="6 8" type="ORF">CBG26164</name>
    <name evidence="6" type="ORF">CBG_26164</name>
</gene>
<dbReference type="InterPro" id="IPR036390">
    <property type="entry name" value="WH_DNA-bd_sf"/>
</dbReference>
<evidence type="ECO:0000256" key="4">
    <source>
        <dbReference type="SAM" id="Phobius"/>
    </source>
</evidence>
<dbReference type="HOGENOM" id="CLU_1321937_0_0_1"/>
<dbReference type="Proteomes" id="UP000008549">
    <property type="component" value="Unassembled WGS sequence"/>
</dbReference>
<keyword evidence="4" id="KW-1133">Transmembrane helix</keyword>
<feature type="DNA-binding region" description="Fork-head" evidence="3">
    <location>
        <begin position="51"/>
        <end position="86"/>
    </location>
</feature>
<dbReference type="SUPFAM" id="SSF46785">
    <property type="entry name" value="Winged helix' DNA-binding domain"/>
    <property type="match status" value="1"/>
</dbReference>
<dbReference type="InterPro" id="IPR030456">
    <property type="entry name" value="TF_fork_head_CS_2"/>
</dbReference>
<dbReference type="InParanoid" id="B6IKW7"/>
<dbReference type="Pfam" id="PF00250">
    <property type="entry name" value="Forkhead"/>
    <property type="match status" value="1"/>
</dbReference>
<dbReference type="GO" id="GO:0009653">
    <property type="term" value="P:anatomical structure morphogenesis"/>
    <property type="evidence" value="ECO:0000318"/>
    <property type="project" value="GO_Central"/>
</dbReference>
<dbReference type="InterPro" id="IPR036388">
    <property type="entry name" value="WH-like_DNA-bd_sf"/>
</dbReference>
<dbReference type="AlphaFoldDB" id="B6IKW7"/>
<sequence>MIYFHVIKLFPKNFSRITVTHFLTPFYSSSSLIHNIGCYIWKKSGIIIITPHYYSFLFRWQNSLRHNLSFNDCFIKIPRRADRPGKVRFGWKHFQQKTFFLISKNFEKIGLIFMKNQPLFMFDSFQSATFFKLHFFLICKLQNVGLAIAKCRQSASKWYITCLISNVYFLITGPSKLVIFYIILKLLTSPRCRNLNFSKVPILNKVTH</sequence>
<dbReference type="PANTHER" id="PTHR11829:SF377">
    <property type="entry name" value="FORK HEAD DOMAIN-CONTAINING PROTEIN FD4-RELATED"/>
    <property type="match status" value="1"/>
</dbReference>
<evidence type="ECO:0000313" key="6">
    <source>
        <dbReference type="EMBL" id="CAS00547.1"/>
    </source>
</evidence>
<accession>B6IKW7</accession>
<dbReference type="EMBL" id="HE601503">
    <property type="protein sequence ID" value="CAS00547.1"/>
    <property type="molecule type" value="Genomic_DNA"/>
</dbReference>
<feature type="domain" description="Fork-head" evidence="5">
    <location>
        <begin position="51"/>
        <end position="86"/>
    </location>
</feature>
<dbReference type="PANTHER" id="PTHR11829">
    <property type="entry name" value="FORKHEAD BOX PROTEIN"/>
    <property type="match status" value="1"/>
</dbReference>
<dbReference type="FunFam" id="1.10.10.10:FF:001471">
    <property type="entry name" value="Protein CBG05575"/>
    <property type="match status" value="1"/>
</dbReference>
<keyword evidence="7" id="KW-1185">Reference proteome</keyword>
<dbReference type="eggNOG" id="KOG3562">
    <property type="taxonomic scope" value="Eukaryota"/>
</dbReference>
<evidence type="ECO:0000259" key="5">
    <source>
        <dbReference type="PROSITE" id="PS50039"/>
    </source>
</evidence>
<organism evidence="6 7">
    <name type="scientific">Caenorhabditis briggsae</name>
    <dbReference type="NCBI Taxonomy" id="6238"/>
    <lineage>
        <taxon>Eukaryota</taxon>
        <taxon>Metazoa</taxon>
        <taxon>Ecdysozoa</taxon>
        <taxon>Nematoda</taxon>
        <taxon>Chromadorea</taxon>
        <taxon>Rhabditida</taxon>
        <taxon>Rhabditina</taxon>
        <taxon>Rhabditomorpha</taxon>
        <taxon>Rhabditoidea</taxon>
        <taxon>Rhabditidae</taxon>
        <taxon>Peloderinae</taxon>
        <taxon>Caenorhabditis</taxon>
    </lineage>
</organism>
<keyword evidence="4" id="KW-0472">Membrane</keyword>
<dbReference type="GO" id="GO:0000981">
    <property type="term" value="F:DNA-binding transcription factor activity, RNA polymerase II-specific"/>
    <property type="evidence" value="ECO:0000318"/>
    <property type="project" value="GO_Central"/>
</dbReference>
<dbReference type="WormBase" id="CBG26164">
    <property type="protein sequence ID" value="CBP40453"/>
    <property type="gene ID" value="WBGene00087578"/>
</dbReference>
<name>B6IKW7_CAEBR</name>
<reference evidence="6 7" key="2">
    <citation type="journal article" date="2011" name="PLoS Genet.">
        <title>Caenorhabditis briggsae recombinant inbred line genotypes reveal inter-strain incompatibility and the evolution of recombination.</title>
        <authorList>
            <person name="Ross J.A."/>
            <person name="Koboldt D.C."/>
            <person name="Staisch J.E."/>
            <person name="Chamberlin H.M."/>
            <person name="Gupta B.P."/>
            <person name="Miller R.D."/>
            <person name="Baird S.E."/>
            <person name="Haag E.S."/>
        </authorList>
    </citation>
    <scope>NUCLEOTIDE SEQUENCE [LARGE SCALE GENOMIC DNA]</scope>
    <source>
        <strain evidence="6 7">AF16</strain>
    </source>
</reference>
<evidence type="ECO:0000256" key="2">
    <source>
        <dbReference type="ARBA" id="ARBA00023242"/>
    </source>
</evidence>
<dbReference type="RefSeq" id="XP_045100106.1">
    <property type="nucleotide sequence ID" value="XM_045241769.1"/>
</dbReference>
<dbReference type="Gene3D" id="1.10.10.10">
    <property type="entry name" value="Winged helix-like DNA-binding domain superfamily/Winged helix DNA-binding domain"/>
    <property type="match status" value="1"/>
</dbReference>
<keyword evidence="4" id="KW-0812">Transmembrane</keyword>
<proteinExistence type="predicted"/>
<dbReference type="KEGG" id="cbr:CBG_26164"/>
<feature type="transmembrane region" description="Helical" evidence="4">
    <location>
        <begin position="158"/>
        <end position="184"/>
    </location>
</feature>
<evidence type="ECO:0000256" key="1">
    <source>
        <dbReference type="ARBA" id="ARBA00023125"/>
    </source>
</evidence>
<dbReference type="GeneID" id="68917645"/>
<dbReference type="GO" id="GO:0030154">
    <property type="term" value="P:cell differentiation"/>
    <property type="evidence" value="ECO:0000318"/>
    <property type="project" value="GO_Central"/>
</dbReference>